<gene>
    <name evidence="3" type="primary">ANXA2R</name>
</gene>
<dbReference type="PANTHER" id="PTHR38820">
    <property type="entry name" value="ANNEXIN-2 RECEPTOR"/>
    <property type="match status" value="1"/>
</dbReference>
<protein>
    <submittedName>
        <fullName evidence="3">Annexin-2 receptor</fullName>
    </submittedName>
</protein>
<feature type="region of interest" description="Disordered" evidence="1">
    <location>
        <begin position="1"/>
        <end position="28"/>
    </location>
</feature>
<dbReference type="GO" id="GO:0038023">
    <property type="term" value="F:signaling receptor activity"/>
    <property type="evidence" value="ECO:0007669"/>
    <property type="project" value="InterPro"/>
</dbReference>
<dbReference type="PANTHER" id="PTHR38820:SF1">
    <property type="entry name" value="ANNEXIN-2 RECEPTOR"/>
    <property type="match status" value="1"/>
</dbReference>
<dbReference type="RefSeq" id="XP_025721231.1">
    <property type="nucleotide sequence ID" value="XM_025865446.1"/>
</dbReference>
<dbReference type="Proteomes" id="UP000286641">
    <property type="component" value="Unplaced"/>
</dbReference>
<dbReference type="InParanoid" id="A0A3Q7PYR5"/>
<dbReference type="Pfam" id="PF15721">
    <property type="entry name" value="ANXA2R"/>
    <property type="match status" value="1"/>
</dbReference>
<dbReference type="CTD" id="389289"/>
<organism evidence="2 3">
    <name type="scientific">Callorhinus ursinus</name>
    <name type="common">Northern fur seal</name>
    <dbReference type="NCBI Taxonomy" id="34884"/>
    <lineage>
        <taxon>Eukaryota</taxon>
        <taxon>Metazoa</taxon>
        <taxon>Chordata</taxon>
        <taxon>Craniata</taxon>
        <taxon>Vertebrata</taxon>
        <taxon>Euteleostomi</taxon>
        <taxon>Mammalia</taxon>
        <taxon>Eutheria</taxon>
        <taxon>Laurasiatheria</taxon>
        <taxon>Carnivora</taxon>
        <taxon>Caniformia</taxon>
        <taxon>Pinnipedia</taxon>
        <taxon>Otariidae</taxon>
        <taxon>Callorhinus</taxon>
    </lineage>
</organism>
<accession>A0A3Q7PYR5</accession>
<evidence type="ECO:0000256" key="1">
    <source>
        <dbReference type="SAM" id="MobiDB-lite"/>
    </source>
</evidence>
<sequence length="192" mass="21246">MERFLGSVKGAWDSTEVAPEPQPPSVLCSEDSGPRLLPFYPVLGVSPGHGGGLDSGLLSSPCWRLRWVYLQNDVCPRAQSTLERRPALPTVSFGPGAQKKPEASSGEMDPEEEPEPLTHQQLPSTRTTRLATHSWTGRPDSGHPSQQEHPRPPLRAWGRHVRVFSGCLEWIGHTVYSMSYRCCPCIFGSKEF</sequence>
<keyword evidence="3" id="KW-0675">Receptor</keyword>
<reference evidence="3" key="2">
    <citation type="submission" date="2025-08" db="UniProtKB">
        <authorList>
            <consortium name="RefSeq"/>
        </authorList>
    </citation>
    <scope>IDENTIFICATION</scope>
    <source>
        <tissue evidence="3">Blood</tissue>
    </source>
</reference>
<evidence type="ECO:0000313" key="2">
    <source>
        <dbReference type="Proteomes" id="UP000286641"/>
    </source>
</evidence>
<dbReference type="InterPro" id="IPR031449">
    <property type="entry name" value="ANXA2R"/>
</dbReference>
<proteinExistence type="predicted"/>
<evidence type="ECO:0000313" key="3">
    <source>
        <dbReference type="RefSeq" id="XP_025721231.1"/>
    </source>
</evidence>
<name>A0A3Q7PYR5_CALUR</name>
<reference key="1">
    <citation type="submission" date="2019-01" db="UniProtKB">
        <authorList>
            <consortium name="RefSeq"/>
        </authorList>
    </citation>
    <scope>IDENTIFICATION</scope>
</reference>
<feature type="compositionally biased region" description="Polar residues" evidence="1">
    <location>
        <begin position="118"/>
        <end position="135"/>
    </location>
</feature>
<dbReference type="GeneID" id="112818272"/>
<keyword evidence="2" id="KW-1185">Reference proteome</keyword>
<feature type="region of interest" description="Disordered" evidence="1">
    <location>
        <begin position="86"/>
        <end position="154"/>
    </location>
</feature>
<dbReference type="AlphaFoldDB" id="A0A3Q7PYR5"/>